<dbReference type="PANTHER" id="PTHR43791:SF85">
    <property type="entry name" value="TRANSPORTER, PUTATIVE (AFU_ORTHOLOGUE AFUA_6G00710)-RELATED"/>
    <property type="match status" value="1"/>
</dbReference>
<feature type="transmembrane region" description="Helical" evidence="7">
    <location>
        <begin position="248"/>
        <end position="265"/>
    </location>
</feature>
<feature type="domain" description="Major facilitator superfamily (MFS) profile" evidence="8">
    <location>
        <begin position="252"/>
        <end position="700"/>
    </location>
</feature>
<keyword evidence="10" id="KW-1185">Reference proteome</keyword>
<feature type="transmembrane region" description="Helical" evidence="7">
    <location>
        <begin position="642"/>
        <end position="661"/>
    </location>
</feature>
<evidence type="ECO:0000256" key="4">
    <source>
        <dbReference type="ARBA" id="ARBA00022989"/>
    </source>
</evidence>
<reference evidence="9" key="1">
    <citation type="submission" date="2023-03" db="EMBL/GenBank/DDBJ databases">
        <title>Mating type loci evolution in Malassezia.</title>
        <authorList>
            <person name="Coelho M.A."/>
        </authorList>
    </citation>
    <scope>NUCLEOTIDE SEQUENCE</scope>
    <source>
        <strain evidence="9">CBS 12830</strain>
    </source>
</reference>
<protein>
    <recommendedName>
        <fullName evidence="8">Major facilitator superfamily (MFS) profile domain-containing protein</fullName>
    </recommendedName>
</protein>
<feature type="transmembrane region" description="Helical" evidence="7">
    <location>
        <begin position="673"/>
        <end position="696"/>
    </location>
</feature>
<dbReference type="PANTHER" id="PTHR43791">
    <property type="entry name" value="PERMEASE-RELATED"/>
    <property type="match status" value="1"/>
</dbReference>
<gene>
    <name evidence="9" type="ORF">MEQU1_000374</name>
</gene>
<keyword evidence="3 7" id="KW-0812">Transmembrane</keyword>
<feature type="transmembrane region" description="Helical" evidence="7">
    <location>
        <begin position="607"/>
        <end position="630"/>
    </location>
</feature>
<evidence type="ECO:0000256" key="6">
    <source>
        <dbReference type="SAM" id="MobiDB-lite"/>
    </source>
</evidence>
<dbReference type="Gene3D" id="1.20.1250.20">
    <property type="entry name" value="MFS general substrate transporter like domains"/>
    <property type="match status" value="2"/>
</dbReference>
<dbReference type="GO" id="GO:0022857">
    <property type="term" value="F:transmembrane transporter activity"/>
    <property type="evidence" value="ECO:0007669"/>
    <property type="project" value="InterPro"/>
</dbReference>
<name>A0AAF0EB58_9BASI</name>
<feature type="transmembrane region" description="Helical" evidence="7">
    <location>
        <begin position="392"/>
        <end position="411"/>
    </location>
</feature>
<feature type="transmembrane region" description="Helical" evidence="7">
    <location>
        <begin position="552"/>
        <end position="574"/>
    </location>
</feature>
<dbReference type="FunFam" id="1.20.1250.20:FF:000013">
    <property type="entry name" value="MFS general substrate transporter"/>
    <property type="match status" value="1"/>
</dbReference>
<keyword evidence="4 7" id="KW-1133">Transmembrane helix</keyword>
<feature type="transmembrane region" description="Helical" evidence="7">
    <location>
        <begin position="516"/>
        <end position="540"/>
    </location>
</feature>
<feature type="compositionally biased region" description="Polar residues" evidence="6">
    <location>
        <begin position="10"/>
        <end position="20"/>
    </location>
</feature>
<evidence type="ECO:0000313" key="9">
    <source>
        <dbReference type="EMBL" id="WFD21719.1"/>
    </source>
</evidence>
<evidence type="ECO:0000256" key="3">
    <source>
        <dbReference type="ARBA" id="ARBA00022692"/>
    </source>
</evidence>
<dbReference type="Proteomes" id="UP001214415">
    <property type="component" value="Chromosome 1"/>
</dbReference>
<feature type="transmembrane region" description="Helical" evidence="7">
    <location>
        <begin position="423"/>
        <end position="446"/>
    </location>
</feature>
<sequence>MSDAKVASLASHQQMDTTGQPDDKNGSIKNPGLSQDLGLTPHDYAIALTVLALCTTEQALEGIFTAVVGLACLFLLPNDIQGCWGLTSMEKRLLKERLQSPSDHYMERALLQEKLQAQTTGYAETTTSKPESLWLRDTLRTFTDPRLLLMCCAGFCCAVPWQLFHGQDNAHVLSALCYLAMSSLGAVLIVVIELLIYYERQQRDKGNRDDRVLALHRETQWKSGDMRKYLGDDHPEYKLEIRRARFKVDLQIVPLCLILYLLSFLDRTNIGHANLEGTRHPDGSIQNPGLSQDLGLSAYDYAVALTVLYPPYIALEIPSNLLLRRVGARVWIPFLVVAWGIVSTLQGLVTSKTGLLINRIFLGATEAGILPAIAVYLTFFYRPHEMQLRQTLFFTGASLAGAFSGLLAAAIRKMDNMPTGHAGWRWIFILEGIFTVLVGMASWYLLPNDLSECWGLTSMERCLLQERLALPSNHYVERPALQEKLEHTPPRSPEMSTFRPASWQRDTLRAFRDVRVWLMCCAGFCCSMPLYSIAYFAPVIVQDIGDYMSVKAMLMTCPIFAASFGYSVLVSLVSDRLRNRFISALPGMLLTVIGFSIVYAAEGSMTRYGGLIILACGCYSVPPLLFTWLANNSAGHFKRATGLAMIILTDNCGGLTSSWLFKKAEKPKYTRGLAANLAVAAAGVLFVSLIEALVYYEQWMRAKGRRDERALALQRSTKWTPEDIRAYLGDDHPEYQLEL</sequence>
<accession>A0AAF0EB58</accession>
<evidence type="ECO:0000256" key="7">
    <source>
        <dbReference type="SAM" id="Phobius"/>
    </source>
</evidence>
<dbReference type="PROSITE" id="PS50850">
    <property type="entry name" value="MFS"/>
    <property type="match status" value="1"/>
</dbReference>
<dbReference type="InterPro" id="IPR011701">
    <property type="entry name" value="MFS"/>
</dbReference>
<dbReference type="AlphaFoldDB" id="A0AAF0EB58"/>
<evidence type="ECO:0000256" key="2">
    <source>
        <dbReference type="ARBA" id="ARBA00022448"/>
    </source>
</evidence>
<keyword evidence="2" id="KW-0813">Transport</keyword>
<dbReference type="FunFam" id="1.20.1250.20:FF:000018">
    <property type="entry name" value="MFS transporter permease"/>
    <property type="match status" value="1"/>
</dbReference>
<feature type="region of interest" description="Disordered" evidence="6">
    <location>
        <begin position="7"/>
        <end position="33"/>
    </location>
</feature>
<dbReference type="SUPFAM" id="SSF103473">
    <property type="entry name" value="MFS general substrate transporter"/>
    <property type="match status" value="2"/>
</dbReference>
<dbReference type="GO" id="GO:0016020">
    <property type="term" value="C:membrane"/>
    <property type="evidence" value="ECO:0007669"/>
    <property type="project" value="UniProtKB-SubCell"/>
</dbReference>
<feature type="transmembrane region" description="Helical" evidence="7">
    <location>
        <begin position="360"/>
        <end position="380"/>
    </location>
</feature>
<feature type="transmembrane region" description="Helical" evidence="7">
    <location>
        <begin position="301"/>
        <end position="323"/>
    </location>
</feature>
<feature type="transmembrane region" description="Helical" evidence="7">
    <location>
        <begin position="147"/>
        <end position="164"/>
    </location>
</feature>
<evidence type="ECO:0000256" key="1">
    <source>
        <dbReference type="ARBA" id="ARBA00004141"/>
    </source>
</evidence>
<evidence type="ECO:0000313" key="10">
    <source>
        <dbReference type="Proteomes" id="UP001214415"/>
    </source>
</evidence>
<dbReference type="InterPro" id="IPR036259">
    <property type="entry name" value="MFS_trans_sf"/>
</dbReference>
<feature type="transmembrane region" description="Helical" evidence="7">
    <location>
        <begin position="330"/>
        <end position="348"/>
    </location>
</feature>
<dbReference type="EMBL" id="CP119900">
    <property type="protein sequence ID" value="WFD21719.1"/>
    <property type="molecule type" value="Genomic_DNA"/>
</dbReference>
<feature type="transmembrane region" description="Helical" evidence="7">
    <location>
        <begin position="170"/>
        <end position="198"/>
    </location>
</feature>
<dbReference type="Pfam" id="PF07690">
    <property type="entry name" value="MFS_1"/>
    <property type="match status" value="1"/>
</dbReference>
<comment type="subcellular location">
    <subcellularLocation>
        <location evidence="1">Membrane</location>
        <topology evidence="1">Multi-pass membrane protein</topology>
    </subcellularLocation>
</comment>
<keyword evidence="5 7" id="KW-0472">Membrane</keyword>
<evidence type="ECO:0000259" key="8">
    <source>
        <dbReference type="PROSITE" id="PS50850"/>
    </source>
</evidence>
<evidence type="ECO:0000256" key="5">
    <source>
        <dbReference type="ARBA" id="ARBA00023136"/>
    </source>
</evidence>
<dbReference type="InterPro" id="IPR020846">
    <property type="entry name" value="MFS_dom"/>
</dbReference>
<feature type="transmembrane region" description="Helical" evidence="7">
    <location>
        <begin position="581"/>
        <end position="601"/>
    </location>
</feature>
<proteinExistence type="predicted"/>
<organism evidence="9 10">
    <name type="scientific">Malassezia equina</name>
    <dbReference type="NCBI Taxonomy" id="1381935"/>
    <lineage>
        <taxon>Eukaryota</taxon>
        <taxon>Fungi</taxon>
        <taxon>Dikarya</taxon>
        <taxon>Basidiomycota</taxon>
        <taxon>Ustilaginomycotina</taxon>
        <taxon>Malasseziomycetes</taxon>
        <taxon>Malasseziales</taxon>
        <taxon>Malasseziaceae</taxon>
        <taxon>Malassezia</taxon>
    </lineage>
</organism>